<reference evidence="1" key="1">
    <citation type="journal article" date="2021" name="Proc. Natl. Acad. Sci. U.S.A.">
        <title>A Catalog of Tens of Thousands of Viruses from Human Metagenomes Reveals Hidden Associations with Chronic Diseases.</title>
        <authorList>
            <person name="Tisza M.J."/>
            <person name="Buck C.B."/>
        </authorList>
    </citation>
    <scope>NUCLEOTIDE SEQUENCE</scope>
    <source>
        <strain evidence="1">CteRK31</strain>
    </source>
</reference>
<evidence type="ECO:0000313" key="1">
    <source>
        <dbReference type="EMBL" id="DAD82784.1"/>
    </source>
</evidence>
<protein>
    <submittedName>
        <fullName evidence="1">Transcription initiation factor IIE, alpha FINGER, Transcription</fullName>
    </submittedName>
</protein>
<sequence length="72" mass="8488">MENNRLRCYSCGGLFEREQLQFRPSGRGAYRRELYFCPLCDEKQKKKSVLKSAGSAYRKTISTRSGYRNLKR</sequence>
<accession>A0A8S5MKN6</accession>
<organism evidence="1">
    <name type="scientific">Siphoviridae sp. cteRK31</name>
    <dbReference type="NCBI Taxonomy" id="2826405"/>
    <lineage>
        <taxon>Viruses</taxon>
        <taxon>Duplodnaviria</taxon>
        <taxon>Heunggongvirae</taxon>
        <taxon>Uroviricota</taxon>
        <taxon>Caudoviricetes</taxon>
    </lineage>
</organism>
<proteinExistence type="predicted"/>
<name>A0A8S5MKN6_9CAUD</name>
<dbReference type="EMBL" id="BK014924">
    <property type="protein sequence ID" value="DAD82784.1"/>
    <property type="molecule type" value="Genomic_DNA"/>
</dbReference>